<keyword evidence="14" id="KW-0378">Hydrolase</keyword>
<evidence type="ECO:0000256" key="7">
    <source>
        <dbReference type="ARBA" id="ARBA00022519"/>
    </source>
</evidence>
<dbReference type="Proteomes" id="UP001154259">
    <property type="component" value="Unassembled WGS sequence"/>
</dbReference>
<accession>A0A9W4TM76</accession>
<evidence type="ECO:0000256" key="9">
    <source>
        <dbReference type="ARBA" id="ARBA00022694"/>
    </source>
</evidence>
<dbReference type="SUPFAM" id="SSF50249">
    <property type="entry name" value="Nucleic acid-binding proteins"/>
    <property type="match status" value="1"/>
</dbReference>
<dbReference type="InterPro" id="IPR019307">
    <property type="entry name" value="RNA-bd_AU-1/RNase_E/G"/>
</dbReference>
<keyword evidence="13" id="KW-0255">Endonuclease</keyword>
<dbReference type="Gene3D" id="2.40.50.140">
    <property type="entry name" value="Nucleic acid-binding proteins"/>
    <property type="match status" value="1"/>
</dbReference>
<keyword evidence="8" id="KW-0698">rRNA processing</keyword>
<evidence type="ECO:0000256" key="18">
    <source>
        <dbReference type="SAM" id="MobiDB-lite"/>
    </source>
</evidence>
<dbReference type="GO" id="GO:0005737">
    <property type="term" value="C:cytoplasm"/>
    <property type="evidence" value="ECO:0007669"/>
    <property type="project" value="UniProtKB-SubCell"/>
</dbReference>
<evidence type="ECO:0000256" key="1">
    <source>
        <dbReference type="ARBA" id="ARBA00001946"/>
    </source>
</evidence>
<evidence type="ECO:0000256" key="17">
    <source>
        <dbReference type="ARBA" id="ARBA00023136"/>
    </source>
</evidence>
<dbReference type="InterPro" id="IPR012340">
    <property type="entry name" value="NA-bd_OB-fold"/>
</dbReference>
<feature type="region of interest" description="Disordered" evidence="18">
    <location>
        <begin position="640"/>
        <end position="695"/>
    </location>
</feature>
<dbReference type="Proteomes" id="UP001154255">
    <property type="component" value="Unassembled WGS sequence"/>
</dbReference>
<proteinExistence type="inferred from homology"/>
<feature type="domain" description="S1 motif" evidence="19">
    <location>
        <begin position="38"/>
        <end position="163"/>
    </location>
</feature>
<dbReference type="EMBL" id="CAMXCM010000001">
    <property type="protein sequence ID" value="CAI3925497.1"/>
    <property type="molecule type" value="Genomic_DNA"/>
</dbReference>
<dbReference type="NCBIfam" id="TIGR00757">
    <property type="entry name" value="RNaseEG"/>
    <property type="match status" value="1"/>
</dbReference>
<feature type="compositionally biased region" description="Basic residues" evidence="18">
    <location>
        <begin position="586"/>
        <end position="596"/>
    </location>
</feature>
<dbReference type="Pfam" id="PF20833">
    <property type="entry name" value="RNase_E_G_Thio"/>
    <property type="match status" value="1"/>
</dbReference>
<keyword evidence="15" id="KW-0460">Magnesium</keyword>
<dbReference type="EMBL" id="CAMXCS010000001">
    <property type="protein sequence ID" value="CAI3935463.1"/>
    <property type="molecule type" value="Genomic_DNA"/>
</dbReference>
<evidence type="ECO:0000256" key="6">
    <source>
        <dbReference type="ARBA" id="ARBA00022490"/>
    </source>
</evidence>
<dbReference type="GO" id="GO:0008033">
    <property type="term" value="P:tRNA processing"/>
    <property type="evidence" value="ECO:0007669"/>
    <property type="project" value="UniProtKB-KW"/>
</dbReference>
<comment type="cofactor">
    <cofactor evidence="1">
        <name>Mg(2+)</name>
        <dbReference type="ChEBI" id="CHEBI:18420"/>
    </cofactor>
</comment>
<evidence type="ECO:0000313" key="23">
    <source>
        <dbReference type="Proteomes" id="UP001154259"/>
    </source>
</evidence>
<evidence type="ECO:0000256" key="13">
    <source>
        <dbReference type="ARBA" id="ARBA00022759"/>
    </source>
</evidence>
<gene>
    <name evidence="21" type="ORF">R53529_LOCUS786</name>
    <name evidence="20" type="ORF">R53530_LOCUS315</name>
</gene>
<evidence type="ECO:0000256" key="14">
    <source>
        <dbReference type="ARBA" id="ARBA00022801"/>
    </source>
</evidence>
<evidence type="ECO:0000313" key="22">
    <source>
        <dbReference type="Proteomes" id="UP001154255"/>
    </source>
</evidence>
<dbReference type="InterPro" id="IPR048583">
    <property type="entry name" value="RNase_E_G_thioredoxin-like"/>
</dbReference>
<comment type="similarity">
    <text evidence="3">Belongs to the RNase E/G family. RNase G subfamily.</text>
</comment>
<feature type="compositionally biased region" description="Low complexity" evidence="18">
    <location>
        <begin position="832"/>
        <end position="846"/>
    </location>
</feature>
<evidence type="ECO:0000256" key="16">
    <source>
        <dbReference type="ARBA" id="ARBA00022884"/>
    </source>
</evidence>
<organism evidence="20 22">
    <name type="scientific">Commensalibacter communis</name>
    <dbReference type="NCBI Taxonomy" id="2972786"/>
    <lineage>
        <taxon>Bacteria</taxon>
        <taxon>Pseudomonadati</taxon>
        <taxon>Pseudomonadota</taxon>
        <taxon>Alphaproteobacteria</taxon>
        <taxon>Acetobacterales</taxon>
        <taxon>Acetobacteraceae</taxon>
    </lineage>
</organism>
<comment type="caution">
    <text evidence="20">The sequence shown here is derived from an EMBL/GenBank/DDBJ whole genome shotgun (WGS) entry which is preliminary data.</text>
</comment>
<dbReference type="InterPro" id="IPR003029">
    <property type="entry name" value="S1_domain"/>
</dbReference>
<keyword evidence="17" id="KW-0472">Membrane</keyword>
<feature type="compositionally biased region" description="Polar residues" evidence="18">
    <location>
        <begin position="677"/>
        <end position="695"/>
    </location>
</feature>
<evidence type="ECO:0000256" key="11">
    <source>
        <dbReference type="ARBA" id="ARBA00022723"/>
    </source>
</evidence>
<keyword evidence="10" id="KW-0540">Nuclease</keyword>
<feature type="compositionally biased region" description="Basic residues" evidence="18">
    <location>
        <begin position="852"/>
        <end position="866"/>
    </location>
</feature>
<comment type="subcellular location">
    <subcellularLocation>
        <location evidence="2">Cytoplasm</location>
    </subcellularLocation>
</comment>
<feature type="compositionally biased region" description="Basic residues" evidence="18">
    <location>
        <begin position="822"/>
        <end position="831"/>
    </location>
</feature>
<keyword evidence="6" id="KW-0963">Cytoplasm</keyword>
<dbReference type="InterPro" id="IPR004659">
    <property type="entry name" value="RNase_E/G"/>
</dbReference>
<keyword evidence="12" id="KW-0699">rRNA-binding</keyword>
<dbReference type="GO" id="GO:0004519">
    <property type="term" value="F:endonuclease activity"/>
    <property type="evidence" value="ECO:0007669"/>
    <property type="project" value="UniProtKB-KW"/>
</dbReference>
<evidence type="ECO:0000256" key="12">
    <source>
        <dbReference type="ARBA" id="ARBA00022730"/>
    </source>
</evidence>
<feature type="region of interest" description="Disordered" evidence="18">
    <location>
        <begin position="568"/>
        <end position="612"/>
    </location>
</feature>
<name>A0A9W4TM76_9PROT</name>
<keyword evidence="9" id="KW-0819">tRNA processing</keyword>
<evidence type="ECO:0000256" key="4">
    <source>
        <dbReference type="ARBA" id="ARBA00017719"/>
    </source>
</evidence>
<dbReference type="GO" id="GO:0016787">
    <property type="term" value="F:hydrolase activity"/>
    <property type="evidence" value="ECO:0007669"/>
    <property type="project" value="UniProtKB-KW"/>
</dbReference>
<sequence length="907" mass="103188">MTKKLLIDASYKEETRVVTLDGNCIENYDVENSTKKQLKGNIYLAKVIRIEPSLQAAFVEYGGNRHGFLAFSEIHPDYYQIPIADRNKLLDLNKIDLDDNQLDDENFDDQQPTTFNDDDDISQPVANIIKNYKIQEVIHKRQILLVQVVKEERGNKGAALTTYLSLAGRYCVLMPNSLRGGGISRKITSISERKRLKDIVAELNIPSHMGMIVRTAGAQCPKPDALKDGEYLLHLWDEIRDRTMKAVAPSLIYEDSSLLKRAIRDIYTSDIGEILIDGEEGWNIAREYMRALMPQNMRKLHLWRDQKQTLFSHYKVEKLIEQMLSPTVQLKSGGYLVINQTEALVAIDVNSGRSIKEKDLEETALRTNQEAAEEIVRQLRLRDLAGLIVIDFIDMENRKHNYMVEKRLKNALHKDRARIQVGSISSFGLLEMTRQRLRPSISEFSFIPCHHCNGTGIIRSIPSACLHILRQIDEEARKSKPGVLTVHTSSNDIAFYILNQKRSWLLDIENKYKIQIILEIDATLTESKISFSHEVNEALEQEPEVEQEKANFLLQESQSPFIREIPIQSEFSEGEEASEERENYQQKRRNNNRRSRYNNYKQRKPDQQPEDIIESVDVQKVIQDNPPAVIIAEQDEQPDISFHPVVNQDEYFATKREDRPKRSNRYPRQPRWKRNKYQQSNEDNTQEAPRDQTTTTVNIVPITETKTAASVNALKTDNDASSAPFIAVDITDKVENNIQEKTVPVSEIPTSKPIVSENTEKEAATEKTPSKPTRKTTRKVSTTAKKKAAAPKAKAVSQTEDANDSTDAVALTVVTDETEKKPVKRTTRVRKATSTTKTTADTTVDSADAKKAKTTSRKTVSKKAKTPKSETKEETQPNQQDTAIKPIVIDDAAPSPAPRAGWWKRSN</sequence>
<feature type="compositionally biased region" description="Basic residues" evidence="18">
    <location>
        <begin position="772"/>
        <end position="789"/>
    </location>
</feature>
<keyword evidence="16" id="KW-0694">RNA-binding</keyword>
<dbReference type="AlphaFoldDB" id="A0A9W4TM76"/>
<evidence type="ECO:0000256" key="8">
    <source>
        <dbReference type="ARBA" id="ARBA00022552"/>
    </source>
</evidence>
<reference evidence="20" key="1">
    <citation type="submission" date="2022-10" db="EMBL/GenBank/DDBJ databases">
        <authorList>
            <person name="Botero Cardona J."/>
        </authorList>
    </citation>
    <scope>NUCLEOTIDE SEQUENCE</scope>
    <source>
        <strain evidence="20">LMG 31819</strain>
        <strain evidence="21">R-53529</strain>
    </source>
</reference>
<dbReference type="RefSeq" id="WP_271789216.1">
    <property type="nucleotide sequence ID" value="NZ_CAMXCM010000001.1"/>
</dbReference>
<feature type="compositionally biased region" description="Basic residues" evidence="18">
    <location>
        <begin position="662"/>
        <end position="676"/>
    </location>
</feature>
<evidence type="ECO:0000313" key="21">
    <source>
        <dbReference type="EMBL" id="CAI3935463.1"/>
    </source>
</evidence>
<feature type="compositionally biased region" description="Basic and acidic residues" evidence="18">
    <location>
        <begin position="652"/>
        <end position="661"/>
    </location>
</feature>
<evidence type="ECO:0000259" key="19">
    <source>
        <dbReference type="SMART" id="SM00316"/>
    </source>
</evidence>
<dbReference type="GO" id="GO:0046872">
    <property type="term" value="F:metal ion binding"/>
    <property type="evidence" value="ECO:0007669"/>
    <property type="project" value="UniProtKB-KW"/>
</dbReference>
<keyword evidence="5" id="KW-1003">Cell membrane</keyword>
<dbReference type="Gene3D" id="3.40.1260.20">
    <property type="entry name" value="Ribonuclease E, catalytic domain"/>
    <property type="match status" value="1"/>
</dbReference>
<evidence type="ECO:0000256" key="3">
    <source>
        <dbReference type="ARBA" id="ARBA00005663"/>
    </source>
</evidence>
<evidence type="ECO:0000313" key="20">
    <source>
        <dbReference type="EMBL" id="CAI3925497.1"/>
    </source>
</evidence>
<dbReference type="SMART" id="SM00316">
    <property type="entry name" value="S1"/>
    <property type="match status" value="1"/>
</dbReference>
<dbReference type="GO" id="GO:0004540">
    <property type="term" value="F:RNA nuclease activity"/>
    <property type="evidence" value="ECO:0007669"/>
    <property type="project" value="InterPro"/>
</dbReference>
<keyword evidence="7" id="KW-0997">Cell inner membrane</keyword>
<dbReference type="Pfam" id="PF10150">
    <property type="entry name" value="RNase_E_G"/>
    <property type="match status" value="1"/>
</dbReference>
<dbReference type="PANTHER" id="PTHR30001">
    <property type="entry name" value="RIBONUCLEASE"/>
    <property type="match status" value="1"/>
</dbReference>
<evidence type="ECO:0000256" key="5">
    <source>
        <dbReference type="ARBA" id="ARBA00022475"/>
    </source>
</evidence>
<keyword evidence="11" id="KW-0479">Metal-binding</keyword>
<feature type="region of interest" description="Disordered" evidence="18">
    <location>
        <begin position="749"/>
        <end position="907"/>
    </location>
</feature>
<protein>
    <recommendedName>
        <fullName evidence="4">Ribonuclease G</fullName>
    </recommendedName>
</protein>
<feature type="compositionally biased region" description="Basic and acidic residues" evidence="18">
    <location>
        <begin position="758"/>
        <end position="769"/>
    </location>
</feature>
<keyword evidence="23" id="KW-1185">Reference proteome</keyword>
<dbReference type="GO" id="GO:0006364">
    <property type="term" value="P:rRNA processing"/>
    <property type="evidence" value="ECO:0007669"/>
    <property type="project" value="UniProtKB-KW"/>
</dbReference>
<evidence type="ECO:0000256" key="2">
    <source>
        <dbReference type="ARBA" id="ARBA00004496"/>
    </source>
</evidence>
<dbReference type="CDD" id="cd04453">
    <property type="entry name" value="S1_RNase_E"/>
    <property type="match status" value="1"/>
</dbReference>
<dbReference type="PANTHER" id="PTHR30001:SF1">
    <property type="entry name" value="RIBONUCLEASE E_G-LIKE PROTEIN, CHLOROPLASTIC"/>
    <property type="match status" value="1"/>
</dbReference>
<evidence type="ECO:0000256" key="10">
    <source>
        <dbReference type="ARBA" id="ARBA00022722"/>
    </source>
</evidence>
<dbReference type="GO" id="GO:0019843">
    <property type="term" value="F:rRNA binding"/>
    <property type="evidence" value="ECO:0007669"/>
    <property type="project" value="UniProtKB-KW"/>
</dbReference>
<evidence type="ECO:0000256" key="15">
    <source>
        <dbReference type="ARBA" id="ARBA00022842"/>
    </source>
</evidence>